<gene>
    <name evidence="4" type="ORF">QR680_001022</name>
</gene>
<feature type="region of interest" description="Disordered" evidence="1">
    <location>
        <begin position="261"/>
        <end position="280"/>
    </location>
</feature>
<organism evidence="4 5">
    <name type="scientific">Steinernema hermaphroditum</name>
    <dbReference type="NCBI Taxonomy" id="289476"/>
    <lineage>
        <taxon>Eukaryota</taxon>
        <taxon>Metazoa</taxon>
        <taxon>Ecdysozoa</taxon>
        <taxon>Nematoda</taxon>
        <taxon>Chromadorea</taxon>
        <taxon>Rhabditida</taxon>
        <taxon>Tylenchina</taxon>
        <taxon>Panagrolaimomorpha</taxon>
        <taxon>Strongyloidoidea</taxon>
        <taxon>Steinernematidae</taxon>
        <taxon>Steinernema</taxon>
    </lineage>
</organism>
<feature type="region of interest" description="Disordered" evidence="1">
    <location>
        <begin position="192"/>
        <end position="237"/>
    </location>
</feature>
<protein>
    <recommendedName>
        <fullName evidence="3">Abnormal cell migration protein 18-like fibronectin type I domain-containing protein</fullName>
    </recommendedName>
</protein>
<keyword evidence="5" id="KW-1185">Reference proteome</keyword>
<proteinExistence type="predicted"/>
<evidence type="ECO:0000313" key="5">
    <source>
        <dbReference type="Proteomes" id="UP001175271"/>
    </source>
</evidence>
<evidence type="ECO:0000313" key="4">
    <source>
        <dbReference type="EMBL" id="KAK0394941.1"/>
    </source>
</evidence>
<feature type="domain" description="Abnormal cell migration protein 18-like fibronectin type I" evidence="3">
    <location>
        <begin position="47"/>
        <end position="110"/>
    </location>
</feature>
<sequence>MRRLIILAAILLADSPVRSTDDTSTDTTTAPAIIGNTSTVIYSMPTTCEKDGKTYREGETWNRGHLRYKCAKYGVYSIEGCRTDKDRELQIGESFVDENVVHQCYTRDGAVYYRQAVCGIYGQPACEDMKDPTKFMMPTAPTQVRTVNIPQNPASGLPQLAGLPEGWRIVDKNGNPVPISDIRITTHTVYLPAGPQGKRRRRRQTGVGSFVPVSVDDPRDHRKHMPGSTGSNSTSMAKGNVAGVGTGSVDLHHRSKTVSVNTTGLKPDSIGGSRSDTSWKGKTIRINGKEVAVGPGTFTFGTSPTGSFVHRVGGGNKTHGLQRGRRQTGVGSFVPVSVDDPRDNRKHMPGSSGNVAGVGTGSVDLHHRSKTISANTTGLKPDSIAGNRSDTSWKGKTIRINGKEVAVGPGTFTVGTSPTGAFVRPVAKGRK</sequence>
<feature type="compositionally biased region" description="Polar residues" evidence="1">
    <location>
        <begin position="228"/>
        <end position="237"/>
    </location>
</feature>
<keyword evidence="2" id="KW-0732">Signal</keyword>
<dbReference type="EMBL" id="JAUCMV010000005">
    <property type="protein sequence ID" value="KAK0394941.1"/>
    <property type="molecule type" value="Genomic_DNA"/>
</dbReference>
<evidence type="ECO:0000259" key="3">
    <source>
        <dbReference type="Pfam" id="PF23003"/>
    </source>
</evidence>
<accession>A0AA39GWV0</accession>
<feature type="chain" id="PRO_5041453845" description="Abnormal cell migration protein 18-like fibronectin type I domain-containing protein" evidence="2">
    <location>
        <begin position="20"/>
        <end position="431"/>
    </location>
</feature>
<evidence type="ECO:0000256" key="2">
    <source>
        <dbReference type="SAM" id="SignalP"/>
    </source>
</evidence>
<dbReference type="Proteomes" id="UP001175271">
    <property type="component" value="Unassembled WGS sequence"/>
</dbReference>
<feature type="region of interest" description="Disordered" evidence="1">
    <location>
        <begin position="318"/>
        <end position="360"/>
    </location>
</feature>
<dbReference type="AlphaFoldDB" id="A0AA39GWV0"/>
<evidence type="ECO:0000256" key="1">
    <source>
        <dbReference type="SAM" id="MobiDB-lite"/>
    </source>
</evidence>
<dbReference type="Pfam" id="PF23003">
    <property type="entry name" value="Fn1_2"/>
    <property type="match status" value="1"/>
</dbReference>
<dbReference type="InterPro" id="IPR055119">
    <property type="entry name" value="Mig18_Fn1"/>
</dbReference>
<comment type="caution">
    <text evidence="4">The sequence shown here is derived from an EMBL/GenBank/DDBJ whole genome shotgun (WGS) entry which is preliminary data.</text>
</comment>
<feature type="region of interest" description="Disordered" evidence="1">
    <location>
        <begin position="372"/>
        <end position="391"/>
    </location>
</feature>
<feature type="signal peptide" evidence="2">
    <location>
        <begin position="1"/>
        <end position="19"/>
    </location>
</feature>
<name>A0AA39GWV0_9BILA</name>
<reference evidence="4" key="1">
    <citation type="submission" date="2023-06" db="EMBL/GenBank/DDBJ databases">
        <title>Genomic analysis of the entomopathogenic nematode Steinernema hermaphroditum.</title>
        <authorList>
            <person name="Schwarz E.M."/>
            <person name="Heppert J.K."/>
            <person name="Baniya A."/>
            <person name="Schwartz H.T."/>
            <person name="Tan C.-H."/>
            <person name="Antoshechkin I."/>
            <person name="Sternberg P.W."/>
            <person name="Goodrich-Blair H."/>
            <person name="Dillman A.R."/>
        </authorList>
    </citation>
    <scope>NUCLEOTIDE SEQUENCE</scope>
    <source>
        <strain evidence="4">PS9179</strain>
        <tissue evidence="4">Whole animal</tissue>
    </source>
</reference>